<dbReference type="AlphaFoldDB" id="A0A9P1ECR8"/>
<reference evidence="1" key="1">
    <citation type="submission" date="2022-07" db="EMBL/GenBank/DDBJ databases">
        <authorList>
            <person name="Macas J."/>
            <person name="Novak P."/>
            <person name="Neumann P."/>
        </authorList>
    </citation>
    <scope>NUCLEOTIDE SEQUENCE</scope>
</reference>
<evidence type="ECO:0000313" key="2">
    <source>
        <dbReference type="Proteomes" id="UP001152484"/>
    </source>
</evidence>
<sequence>MGSVNEIKITATRRTEKMDAWEPRMATFPLNPTQTPTTLFLCPPLPLIWPPRHSCLCRRLLQLCLTCLVYWLCSPDIRCLVCKGSFYCLEFSQASRVRSFLMYGNYALHVYIPETPYQPITEYWST</sequence>
<proteinExistence type="predicted"/>
<dbReference type="EMBL" id="CAMAPE010000035">
    <property type="protein sequence ID" value="CAH9096860.1"/>
    <property type="molecule type" value="Genomic_DNA"/>
</dbReference>
<gene>
    <name evidence="1" type="ORF">CEURO_LOCUS13590</name>
</gene>
<comment type="caution">
    <text evidence="1">The sequence shown here is derived from an EMBL/GenBank/DDBJ whole genome shotgun (WGS) entry which is preliminary data.</text>
</comment>
<protein>
    <submittedName>
        <fullName evidence="1">Uncharacterized protein</fullName>
    </submittedName>
</protein>
<evidence type="ECO:0000313" key="1">
    <source>
        <dbReference type="EMBL" id="CAH9096860.1"/>
    </source>
</evidence>
<name>A0A9P1ECR8_CUSEU</name>
<accession>A0A9P1ECR8</accession>
<organism evidence="1 2">
    <name type="scientific">Cuscuta europaea</name>
    <name type="common">European dodder</name>
    <dbReference type="NCBI Taxonomy" id="41803"/>
    <lineage>
        <taxon>Eukaryota</taxon>
        <taxon>Viridiplantae</taxon>
        <taxon>Streptophyta</taxon>
        <taxon>Embryophyta</taxon>
        <taxon>Tracheophyta</taxon>
        <taxon>Spermatophyta</taxon>
        <taxon>Magnoliopsida</taxon>
        <taxon>eudicotyledons</taxon>
        <taxon>Gunneridae</taxon>
        <taxon>Pentapetalae</taxon>
        <taxon>asterids</taxon>
        <taxon>lamiids</taxon>
        <taxon>Solanales</taxon>
        <taxon>Convolvulaceae</taxon>
        <taxon>Cuscuteae</taxon>
        <taxon>Cuscuta</taxon>
        <taxon>Cuscuta subgen. Cuscuta</taxon>
    </lineage>
</organism>
<keyword evidence="2" id="KW-1185">Reference proteome</keyword>
<dbReference type="Proteomes" id="UP001152484">
    <property type="component" value="Unassembled WGS sequence"/>
</dbReference>